<dbReference type="SUPFAM" id="SSF53474">
    <property type="entry name" value="alpha/beta-Hydrolases"/>
    <property type="match status" value="1"/>
</dbReference>
<dbReference type="Gene3D" id="3.40.50.1820">
    <property type="entry name" value="alpha/beta hydrolase"/>
    <property type="match status" value="1"/>
</dbReference>
<sequence length="663" mass="72103">MASRRPAPPPAAASAKGARAARSAPATAWKRVARPDAIDFRDRSYLPSVATVPPPSLMPAPGLPVEDQGETNACTGFALATVVNQLLRRAGREARPRVAPFMLYSMARRYDEFPGSAEDEGSSARGALKGWFRHGVCRQALFEGIELPPTPAQPTEDWWLDAVRRPLGAYYRLNPKDLPDLHAALAETGALFVTAGCHAGWDELVRTKAQAPARRPQDLPLIQRKPGSAAHGGHAFAILGYDERGFILQNSWGPSWGRHGQAVMSYEDWLENGWDCWVAQLGVVTHTHEALAGSGGLRLEDGPAGRARVALARDPVLRDRELSPYILNLGNNGDLSNSGRFRTQPGDVQALVDVQVPLARQQWGRAPDAPLDVCLYAHGGLVDEAAAADIAARWIPALYERQILPVFLMWETGFLDTLKHRIEDVLKGRERVAGGGLGDSFERIWNRRLEQALARPGTALWAEMKQNAEAMSQIRRDAAGREKPLHAQAGLVQLWRHVQRAAGAQSLRLHLVGHSAGSIVASHLATHLAAAGLPIESISFMAPAIRADAFAAQLLPLLKSGAVRRFQTFHLDEPTEEADHVGPYRRSLLYLLRESFEGGSTVPITGLAVDWSARLAPKLRGAKADIEVHVSPGPRSRSLSHGGFDDDGLTLQQVLNFIRPPAA</sequence>
<feature type="compositionally biased region" description="Low complexity" evidence="1">
    <location>
        <begin position="12"/>
        <end position="28"/>
    </location>
</feature>
<dbReference type="SUPFAM" id="SSF54001">
    <property type="entry name" value="Cysteine proteinases"/>
    <property type="match status" value="1"/>
</dbReference>
<keyword evidence="3" id="KW-1185">Reference proteome</keyword>
<dbReference type="Proteomes" id="UP000586093">
    <property type="component" value="Unassembled WGS sequence"/>
</dbReference>
<reference evidence="2 3" key="1">
    <citation type="submission" date="2020-08" db="EMBL/GenBank/DDBJ databases">
        <title>Aquariorum lacteus gen. nov., sp. nov., a new member of the family Comamonadaceae, isolated from freshwater aquarium.</title>
        <authorList>
            <person name="Chun S.-J."/>
        </authorList>
    </citation>
    <scope>NUCLEOTIDE SEQUENCE [LARGE SCALE GENOMIC DNA]</scope>
    <source>
        <strain evidence="2 3">SJAQ100</strain>
    </source>
</reference>
<evidence type="ECO:0000256" key="1">
    <source>
        <dbReference type="SAM" id="MobiDB-lite"/>
    </source>
</evidence>
<comment type="caution">
    <text evidence="2">The sequence shown here is derived from an EMBL/GenBank/DDBJ whole genome shotgun (WGS) entry which is preliminary data.</text>
</comment>
<gene>
    <name evidence="2" type="ORF">H4F90_03255</name>
</gene>
<evidence type="ECO:0000313" key="2">
    <source>
        <dbReference type="EMBL" id="MBB1160996.1"/>
    </source>
</evidence>
<organism evidence="2 3">
    <name type="scientific">Aquariibacter albus</name>
    <dbReference type="NCBI Taxonomy" id="2759899"/>
    <lineage>
        <taxon>Bacteria</taxon>
        <taxon>Pseudomonadati</taxon>
        <taxon>Pseudomonadota</taxon>
        <taxon>Betaproteobacteria</taxon>
        <taxon>Burkholderiales</taxon>
        <taxon>Sphaerotilaceae</taxon>
        <taxon>Aquariibacter</taxon>
    </lineage>
</organism>
<evidence type="ECO:0000313" key="3">
    <source>
        <dbReference type="Proteomes" id="UP000586093"/>
    </source>
</evidence>
<dbReference type="InterPro" id="IPR038765">
    <property type="entry name" value="Papain-like_cys_pep_sf"/>
</dbReference>
<dbReference type="CDD" id="cd02619">
    <property type="entry name" value="Peptidase_C1"/>
    <property type="match status" value="1"/>
</dbReference>
<dbReference type="Gene3D" id="3.90.70.10">
    <property type="entry name" value="Cysteine proteinases"/>
    <property type="match status" value="1"/>
</dbReference>
<dbReference type="EMBL" id="JACIVI010000001">
    <property type="protein sequence ID" value="MBB1160996.1"/>
    <property type="molecule type" value="Genomic_DNA"/>
</dbReference>
<dbReference type="InterPro" id="IPR029058">
    <property type="entry name" value="AB_hydrolase_fold"/>
</dbReference>
<feature type="compositionally biased region" description="Pro residues" evidence="1">
    <location>
        <begin position="1"/>
        <end position="11"/>
    </location>
</feature>
<name>A0A839HHX0_9BURK</name>
<proteinExistence type="predicted"/>
<accession>A0A839HHX0</accession>
<dbReference type="AlphaFoldDB" id="A0A839HHX0"/>
<feature type="region of interest" description="Disordered" evidence="1">
    <location>
        <begin position="1"/>
        <end position="28"/>
    </location>
</feature>
<protein>
    <submittedName>
        <fullName evidence="2">C1 family peptidase</fullName>
    </submittedName>
</protein>
<dbReference type="RefSeq" id="WP_182661428.1">
    <property type="nucleotide sequence ID" value="NZ_JACIVI010000001.1"/>
</dbReference>